<accession>A0A0U1NHA4</accession>
<evidence type="ECO:0008006" key="3">
    <source>
        <dbReference type="Google" id="ProtNLM"/>
    </source>
</evidence>
<reference evidence="1 2" key="1">
    <citation type="submission" date="2015-04" db="EMBL/GenBank/DDBJ databases">
        <authorList>
            <person name="Syromyatnikov M.Y."/>
            <person name="Popov V.N."/>
        </authorList>
    </citation>
    <scope>NUCLEOTIDE SEQUENCE [LARGE SCALE GENOMIC DNA]</scope>
    <source>
        <strain evidence="1 2">CECT 5292</strain>
    </source>
</reference>
<keyword evidence="2" id="KW-1185">Reference proteome</keyword>
<dbReference type="AlphaFoldDB" id="A0A0U1NHA4"/>
<evidence type="ECO:0000313" key="2">
    <source>
        <dbReference type="Proteomes" id="UP000048949"/>
    </source>
</evidence>
<dbReference type="OrthoDB" id="7582980at2"/>
<dbReference type="InterPro" id="IPR019056">
    <property type="entry name" value="Phage_TAC_6"/>
</dbReference>
<evidence type="ECO:0000313" key="1">
    <source>
        <dbReference type="EMBL" id="CRK74115.1"/>
    </source>
</evidence>
<name>A0A0U1NHA4_9RHOB</name>
<dbReference type="EMBL" id="CVQV01000002">
    <property type="protein sequence ID" value="CRK74115.1"/>
    <property type="molecule type" value="Genomic_DNA"/>
</dbReference>
<protein>
    <recommendedName>
        <fullName evidence="3">Phage tail assembly chaperone</fullName>
    </recommendedName>
</protein>
<dbReference type="STRING" id="282199.GCA_001049735_00140"/>
<dbReference type="RefSeq" id="WP_048597417.1">
    <property type="nucleotide sequence ID" value="NZ_CBFHGK010000003.1"/>
</dbReference>
<proteinExistence type="predicted"/>
<sequence length="63" mass="7081">MTLEWRALQRVGLSDLRLSPEVFWDLTPFELSLLLGLDLAASPLTFDRFSALTREFPDADLGG</sequence>
<gene>
    <name evidence="1" type="ORF">NIG5292_00140</name>
</gene>
<organism evidence="1 2">
    <name type="scientific">Nereida ignava</name>
    <dbReference type="NCBI Taxonomy" id="282199"/>
    <lineage>
        <taxon>Bacteria</taxon>
        <taxon>Pseudomonadati</taxon>
        <taxon>Pseudomonadota</taxon>
        <taxon>Alphaproteobacteria</taxon>
        <taxon>Rhodobacterales</taxon>
        <taxon>Roseobacteraceae</taxon>
        <taxon>Nereida</taxon>
    </lineage>
</organism>
<dbReference type="Pfam" id="PF09550">
    <property type="entry name" value="Phage_TAC_6"/>
    <property type="match status" value="1"/>
</dbReference>
<dbReference type="Proteomes" id="UP000048949">
    <property type="component" value="Unassembled WGS sequence"/>
</dbReference>